<dbReference type="eggNOG" id="COG4733">
    <property type="taxonomic scope" value="Bacteria"/>
</dbReference>
<organism evidence="4">
    <name type="scientific">Vecturithrix granuli</name>
    <dbReference type="NCBI Taxonomy" id="1499967"/>
    <lineage>
        <taxon>Bacteria</taxon>
        <taxon>Candidatus Moduliflexota</taxon>
        <taxon>Candidatus Vecturitrichia</taxon>
        <taxon>Candidatus Vecturitrichales</taxon>
        <taxon>Candidatus Vecturitrichaceae</taxon>
        <taxon>Candidatus Vecturithrix</taxon>
    </lineage>
</organism>
<dbReference type="InterPro" id="IPR003961">
    <property type="entry name" value="FN3_dom"/>
</dbReference>
<dbReference type="InterPro" id="IPR029030">
    <property type="entry name" value="Caspase-like_dom_sf"/>
</dbReference>
<dbReference type="InterPro" id="IPR044060">
    <property type="entry name" value="Bacterial_rp_domain"/>
</dbReference>
<proteinExistence type="predicted"/>
<dbReference type="InterPro" id="IPR028994">
    <property type="entry name" value="Integrin_alpha_N"/>
</dbReference>
<dbReference type="SMART" id="SM00060">
    <property type="entry name" value="FN3"/>
    <property type="match status" value="3"/>
</dbReference>
<dbReference type="Gene3D" id="2.60.40.10">
    <property type="entry name" value="Immunoglobulins"/>
    <property type="match status" value="3"/>
</dbReference>
<dbReference type="InterPro" id="IPR038490">
    <property type="entry name" value="Gingipain_propep_sf"/>
</dbReference>
<dbReference type="PANTHER" id="PTHR44103">
    <property type="entry name" value="PROPROTEIN CONVERTASE P"/>
    <property type="match status" value="1"/>
</dbReference>
<name>A0A081BXZ0_VECG1</name>
<dbReference type="Gene3D" id="3.40.50.10390">
    <property type="entry name" value="Gingipain r, domain 1"/>
    <property type="match status" value="1"/>
</dbReference>
<feature type="transmembrane region" description="Helical" evidence="2">
    <location>
        <begin position="46"/>
        <end position="65"/>
    </location>
</feature>
<dbReference type="CDD" id="cd00063">
    <property type="entry name" value="FN3"/>
    <property type="match status" value="1"/>
</dbReference>
<keyword evidence="2" id="KW-0812">Transmembrane</keyword>
<sequence>MKTLRIILRHLRSLTLIFNNPAELEPTGNRRITGSMGMKKIGPQHHIAFIVISILILSVFTKGVFADQLMLDLPFQEIDISIDAEGYATFSGEQIQYLSQTGEPAIPYYSMHILLPPDTDLSTVSIVLTGEVFNDLSGEWNVRPIPPMATWDGEKTIVVWPPDKTIVDGRDTTIYTRNAFFPESLLVASHPGAMRKWRLAEAPIALFRYNPITKKLSRLMSAQVQVQFEHLASLSSNMASELDTLDVIGEKRVQQIAVNFETMAPAYHEFVHEETLPQTGERYVIITTNAIVSGSTQLNNFVASKQQRGFMVSVVTESTWGGGTGNTAAENIRNWLRSQYLALQIKYVLLIGNPHPTSGDVPMKMLWPIHDTTPALEAPSDYYYADLTGNWDIDGDGYYGEWGDDFTSGGVDRNYEVIVGRIPYYGNMTDLDNIFAKIIAYSNETSAQAAWRKRVLLPMEPSDANTPGYHLGEAIKNAVVVPKTWNYHRVYDDNYGLTPVPETVPCTTDNVTTAWNNSDFGAIFWWTHGSSTGASGIMDLTHAATLDNSHPGFTFQCSCSNSYPEAANNLTYSLLKNGGIGTVGATRVSWYSIGQTSFAGSATNSGMTYEYSKRLITDEMNSGDALHDLKQLLNPNGNSLWMNFTVFCLYGDPAIGLFSTQPTVLQPPSYVSASDGSYTWGVYIYWPSVTGASYYQVYRNTTNSTTGATALGSWQTNTSYSDSSATPGVTYYYWVKAATSSGGASASNFSSSDAGWRALSVPTSISATDGTYPKYVFISWTSVTGASYYQVYRNMTNSTTGATALGSWQTNTYYYDYSATPGVTYYYWVKAAVDSAGNRPSSYSSYDTGYAAQTYLLNVTKIGSGSGSVTSNPSGISCGSDCTENYPSGTGVTLTATPATGSTFTGWSGACSGTGVCTVSMTAARSVTATFTLNSYTLSVSKAGTGSGTVTSSPAGISCGADCTETYAYNTVVILTATPATGSTFTGWSGACSGTGTCTVSMTAARSVTATFTLNSYTLSVSKAGTGSGTVTSSPAGISCGSDCTENYPSGTGVTLTATPSAGSTFSGWSGGCNGGPGPCSMTMNTGYNVTATFTLNSDLFTDITPLSLPGVSCRAIAWGDYDNDGHVDLLLTGESVSGAIANIYHNNGDGTFTDIQAGLLTVKDSATAWGDYNNDGYLDLVLTGYSSTLRYVSNIYRNNQDGTFTDINAGLTGVSGSSTEWGDYDNDGDLDLLLTGYASSTEWVSRIYRNNGDETFTSINTGMIGVLNGSSNWGDYDGDGDLDILLTGGSLTSGAIAQIYRNDGPAAGSDWTFTGINIVAPPESGVAASASAWGDYDHDGDLDLVVLGGTDNQGFFITRIYRNDQGAFTDINAGLPPIKYGAAAWGDVDNDGDLDLLLTGWAWLPELGALQPIARVYWNTNGAFTDLQAGLVGVRDSAATWVDYDNDADLDVLFTGNTTDGIRVTKLYRNNSTMKNTVPVAPANLTTSVSGNTVVLSWTPATDGQTPQHGLTYNLRIGTTPGGSEICSPMSNLTNGDRRVVQFGNMNHNTSWTIKNLPAGTYYSSVQAIDTAFAGSPFASEQTFTISQPTESYILWTR</sequence>
<reference evidence="4" key="1">
    <citation type="journal article" date="2015" name="PeerJ">
        <title>First genomic representation of candidate bacterial phylum KSB3 points to enhanced environmental sensing as a trigger of wastewater bulking.</title>
        <authorList>
            <person name="Sekiguchi Y."/>
            <person name="Ohashi A."/>
            <person name="Parks D.H."/>
            <person name="Yamauchi T."/>
            <person name="Tyson G.W."/>
            <person name="Hugenholtz P."/>
        </authorList>
    </citation>
    <scope>NUCLEOTIDE SEQUENCE [LARGE SCALE GENOMIC DNA]</scope>
</reference>
<dbReference type="STRING" id="1499967.U27_04160"/>
<evidence type="ECO:0000313" key="5">
    <source>
        <dbReference type="Proteomes" id="UP000030661"/>
    </source>
</evidence>
<dbReference type="InterPro" id="IPR013517">
    <property type="entry name" value="FG-GAP"/>
</dbReference>
<dbReference type="EMBL" id="DF820465">
    <property type="protein sequence ID" value="GAK57195.1"/>
    <property type="molecule type" value="Genomic_DNA"/>
</dbReference>
<evidence type="ECO:0000259" key="3">
    <source>
        <dbReference type="PROSITE" id="PS50853"/>
    </source>
</evidence>
<dbReference type="SUPFAM" id="SSF69318">
    <property type="entry name" value="Integrin alpha N-terminal domain"/>
    <property type="match status" value="1"/>
</dbReference>
<protein>
    <submittedName>
        <fullName evidence="4">Fibronectin type III domain protein</fullName>
    </submittedName>
</protein>
<keyword evidence="2" id="KW-0472">Membrane</keyword>
<dbReference type="PROSITE" id="PS50853">
    <property type="entry name" value="FN3"/>
    <property type="match status" value="2"/>
</dbReference>
<evidence type="ECO:0000256" key="2">
    <source>
        <dbReference type="SAM" id="Phobius"/>
    </source>
</evidence>
<dbReference type="Pfam" id="PF13517">
    <property type="entry name" value="FG-GAP_3"/>
    <property type="match status" value="2"/>
</dbReference>
<dbReference type="Pfam" id="PF18998">
    <property type="entry name" value="Flg_new_2"/>
    <property type="match status" value="3"/>
</dbReference>
<dbReference type="InterPro" id="IPR029031">
    <property type="entry name" value="Gingipain_N_sf"/>
</dbReference>
<dbReference type="eggNOG" id="COG3420">
    <property type="taxonomic scope" value="Bacteria"/>
</dbReference>
<dbReference type="Gene3D" id="2.130.10.130">
    <property type="entry name" value="Integrin alpha, N-terminal"/>
    <property type="match status" value="1"/>
</dbReference>
<evidence type="ECO:0000313" key="4">
    <source>
        <dbReference type="EMBL" id="GAK57195.1"/>
    </source>
</evidence>
<dbReference type="eggNOG" id="COG3266">
    <property type="taxonomic scope" value="Bacteria"/>
</dbReference>
<dbReference type="Gene3D" id="2.60.40.3800">
    <property type="match status" value="1"/>
</dbReference>
<feature type="domain" description="Fibronectin type-III" evidence="3">
    <location>
        <begin position="1479"/>
        <end position="1591"/>
    </location>
</feature>
<dbReference type="PANTHER" id="PTHR44103:SF1">
    <property type="entry name" value="PROPROTEIN CONVERTASE P"/>
    <property type="match status" value="1"/>
</dbReference>
<dbReference type="InterPro" id="IPR012600">
    <property type="entry name" value="Propeptide_C25"/>
</dbReference>
<dbReference type="Proteomes" id="UP000030661">
    <property type="component" value="Unassembled WGS sequence"/>
</dbReference>
<dbReference type="InterPro" id="IPR013783">
    <property type="entry name" value="Ig-like_fold"/>
</dbReference>
<feature type="domain" description="Fibronectin type-III" evidence="3">
    <location>
        <begin position="667"/>
        <end position="763"/>
    </location>
</feature>
<gene>
    <name evidence="4" type="ORF">U27_04160</name>
</gene>
<keyword evidence="5" id="KW-1185">Reference proteome</keyword>
<keyword evidence="2" id="KW-1133">Transmembrane helix</keyword>
<accession>A0A081BXZ0</accession>
<keyword evidence="1" id="KW-0732">Signal</keyword>
<dbReference type="GO" id="GO:0004197">
    <property type="term" value="F:cysteine-type endopeptidase activity"/>
    <property type="evidence" value="ECO:0007669"/>
    <property type="project" value="InterPro"/>
</dbReference>
<dbReference type="SUPFAM" id="SSF49265">
    <property type="entry name" value="Fibronectin type III"/>
    <property type="match status" value="2"/>
</dbReference>
<dbReference type="HOGENOM" id="CLU_244363_0_0_0"/>
<dbReference type="Pfam" id="PF08126">
    <property type="entry name" value="Propeptide_C25"/>
    <property type="match status" value="1"/>
</dbReference>
<evidence type="ECO:0000256" key="1">
    <source>
        <dbReference type="ARBA" id="ARBA00022729"/>
    </source>
</evidence>
<dbReference type="InterPro" id="IPR036116">
    <property type="entry name" value="FN3_sf"/>
</dbReference>
<dbReference type="SUPFAM" id="SSF52129">
    <property type="entry name" value="Caspase-like"/>
    <property type="match status" value="1"/>
</dbReference>